<feature type="region of interest" description="Disordered" evidence="1">
    <location>
        <begin position="1"/>
        <end position="283"/>
    </location>
</feature>
<evidence type="ECO:0000259" key="2">
    <source>
        <dbReference type="Pfam" id="PF02120"/>
    </source>
</evidence>
<feature type="compositionally biased region" description="Low complexity" evidence="1">
    <location>
        <begin position="397"/>
        <end position="406"/>
    </location>
</feature>
<feature type="compositionally biased region" description="Low complexity" evidence="1">
    <location>
        <begin position="1"/>
        <end position="16"/>
    </location>
</feature>
<dbReference type="InterPro" id="IPR021136">
    <property type="entry name" value="Flagellar_hook_control-like_C"/>
</dbReference>
<evidence type="ECO:0000313" key="3">
    <source>
        <dbReference type="EMBL" id="ABC81163.1"/>
    </source>
</evidence>
<name>Q2IQT0_ANADE</name>
<dbReference type="HOGENOM" id="CLU_645032_0_0_7"/>
<dbReference type="KEGG" id="ade:Adeh_1389"/>
<dbReference type="STRING" id="290397.Adeh_1389"/>
<dbReference type="AlphaFoldDB" id="Q2IQT0"/>
<dbReference type="Gene3D" id="3.30.750.140">
    <property type="match status" value="1"/>
</dbReference>
<feature type="region of interest" description="Disordered" evidence="1">
    <location>
        <begin position="355"/>
        <end position="414"/>
    </location>
</feature>
<organism evidence="3 4">
    <name type="scientific">Anaeromyxobacter dehalogenans (strain 2CP-C)</name>
    <dbReference type="NCBI Taxonomy" id="290397"/>
    <lineage>
        <taxon>Bacteria</taxon>
        <taxon>Pseudomonadati</taxon>
        <taxon>Myxococcota</taxon>
        <taxon>Myxococcia</taxon>
        <taxon>Myxococcales</taxon>
        <taxon>Cystobacterineae</taxon>
        <taxon>Anaeromyxobacteraceae</taxon>
        <taxon>Anaeromyxobacter</taxon>
    </lineage>
</organism>
<evidence type="ECO:0000313" key="4">
    <source>
        <dbReference type="Proteomes" id="UP000001935"/>
    </source>
</evidence>
<gene>
    <name evidence="3" type="ordered locus">Adeh_1389</name>
</gene>
<dbReference type="Proteomes" id="UP000001935">
    <property type="component" value="Chromosome"/>
</dbReference>
<protein>
    <recommendedName>
        <fullName evidence="2">Flagellar hook-length control protein-like C-terminal domain-containing protein</fullName>
    </recommendedName>
</protein>
<feature type="compositionally biased region" description="Low complexity" evidence="1">
    <location>
        <begin position="68"/>
        <end position="107"/>
    </location>
</feature>
<dbReference type="RefSeq" id="WP_011420446.1">
    <property type="nucleotide sequence ID" value="NC_007760.1"/>
</dbReference>
<feature type="compositionally biased region" description="Low complexity" evidence="1">
    <location>
        <begin position="117"/>
        <end position="134"/>
    </location>
</feature>
<feature type="compositionally biased region" description="Low complexity" evidence="1">
    <location>
        <begin position="35"/>
        <end position="61"/>
    </location>
</feature>
<feature type="compositionally biased region" description="Low complexity" evidence="1">
    <location>
        <begin position="223"/>
        <end position="269"/>
    </location>
</feature>
<accession>Q2IQT0</accession>
<proteinExistence type="predicted"/>
<evidence type="ECO:0000256" key="1">
    <source>
        <dbReference type="SAM" id="MobiDB-lite"/>
    </source>
</evidence>
<reference evidence="3 4" key="1">
    <citation type="submission" date="2006-01" db="EMBL/GenBank/DDBJ databases">
        <title>Complete sequence of Anaeromyxobacter dehalogenans 2CP-C.</title>
        <authorList>
            <consortium name="US DOE Joint Genome Institute"/>
            <person name="Copeland A."/>
            <person name="Lucas S."/>
            <person name="Lapidus A."/>
            <person name="Barry K."/>
            <person name="Detter J.C."/>
            <person name="Glavina T."/>
            <person name="Hammon N."/>
            <person name="Israni S."/>
            <person name="Pitluck S."/>
            <person name="Brettin T."/>
            <person name="Bruce D."/>
            <person name="Han C."/>
            <person name="Tapia R."/>
            <person name="Gilna P."/>
            <person name="Kiss H."/>
            <person name="Schmutz J."/>
            <person name="Larimer F."/>
            <person name="Land M."/>
            <person name="Kyrpides N."/>
            <person name="Anderson I."/>
            <person name="Sanford R.A."/>
            <person name="Ritalahti K.M."/>
            <person name="Thomas H.S."/>
            <person name="Kirby J.R."/>
            <person name="Zhulin I.B."/>
            <person name="Loeffler F.E."/>
            <person name="Richardson P."/>
        </authorList>
    </citation>
    <scope>NUCLEOTIDE SEQUENCE [LARGE SCALE GENOMIC DNA]</scope>
    <source>
        <strain evidence="3 4">2CP-C</strain>
    </source>
</reference>
<dbReference type="Pfam" id="PF02120">
    <property type="entry name" value="Flg_hook"/>
    <property type="match status" value="1"/>
</dbReference>
<dbReference type="InterPro" id="IPR038610">
    <property type="entry name" value="FliK-like_C_sf"/>
</dbReference>
<feature type="compositionally biased region" description="Pro residues" evidence="1">
    <location>
        <begin position="270"/>
        <end position="280"/>
    </location>
</feature>
<sequence length="414" mass="39783">MTPGPILPGAAAGATPEPRTTRPADGPQFEDALRAAHPADGAGRPAPHGPARAAGREPAGPGRHRSDAAAPAAAADAPPPAALAAQAALAAAAHAPAPRPSASPRASTPDRRRAGLAPAIAGPEAPSPGASPEADAPRRAAHRAASAQGPQNGPGQPFVLGVRPATTPARAAVRRAPGAAPLAPAAGAAAGPPVHAAVAARLPDAETGLPPARAAGGGRRRAPAAPTARDALHRAAGAPEATGAGPMAGAAAASRAAEPGPAAGAEAPRAPLPPLPPEPAEPAVTGALLPAAAHLRVRSDALGDLALHLRIADGAAHVRVETAAAAALEARAPELARALAAEGLGLARLEVEPRGAVPAAPPAGPGDPRSATAGGGGDRPGGRDREPPAAPFPPHSSAPARAAPARRSAHDVTA</sequence>
<feature type="compositionally biased region" description="Low complexity" evidence="1">
    <location>
        <begin position="161"/>
        <end position="200"/>
    </location>
</feature>
<feature type="domain" description="Flagellar hook-length control protein-like C-terminal" evidence="2">
    <location>
        <begin position="293"/>
        <end position="353"/>
    </location>
</feature>
<dbReference type="EMBL" id="CP000251">
    <property type="protein sequence ID" value="ABC81163.1"/>
    <property type="molecule type" value="Genomic_DNA"/>
</dbReference>